<sequence>MAASKQGSTELMSDVKKPLEIAIVGGGIIGGFAAATLSRLPNSKVSLFEKAEGPREAGAWIALTEAALLTLSRIANIEEVQEFVYRGKPEPLSRRHWKTGEVLKYDTSSFPRPENFVQARTHRVPLHNFVLKHVPEGVIKYNHAVVKIDVDISGGTLHFENQDPVRADLIVAADGIYSRIRRQFRVNENLEYKGVVAYRYVFDENLLKDVHGVLDDTSSWMGRDGTSVFLGKVGLQKYGFVALIPEPPNVASDLAWNRSAGQRGISHLLHYFQEWDPLITKIINVLPDILAFPLERAPWLHDLTIGDRIVFAGDAAHPTSGVYAVGSSMGFDDIWALYRALSETSTKSTNDDSDEETKYNLPLSLFLFNETRKHFLQRVERQTFIDGEVKRKYLNVAKDDADWQRRLLNTLGGLDWVKEHNVELEYQKVRDEHFLKIYT</sequence>
<comment type="cofactor">
    <cofactor evidence="1">
        <name>FAD</name>
        <dbReference type="ChEBI" id="CHEBI:57692"/>
    </cofactor>
</comment>
<dbReference type="Proteomes" id="UP000697297">
    <property type="component" value="Unassembled WGS sequence"/>
</dbReference>
<dbReference type="Pfam" id="PF01494">
    <property type="entry name" value="FAD_binding_3"/>
    <property type="match status" value="1"/>
</dbReference>
<protein>
    <recommendedName>
        <fullName evidence="8">FAD-binding domain-containing protein</fullName>
    </recommendedName>
</protein>
<keyword evidence="4" id="KW-0274">FAD</keyword>
<evidence type="ECO:0000256" key="4">
    <source>
        <dbReference type="ARBA" id="ARBA00022827"/>
    </source>
</evidence>
<dbReference type="Proteomes" id="UP000738402">
    <property type="component" value="Unassembled WGS sequence"/>
</dbReference>
<dbReference type="GO" id="GO:0004497">
    <property type="term" value="F:monooxygenase activity"/>
    <property type="evidence" value="ECO:0007669"/>
    <property type="project" value="UniProtKB-KW"/>
</dbReference>
<dbReference type="InterPro" id="IPR036188">
    <property type="entry name" value="FAD/NAD-bd_sf"/>
</dbReference>
<keyword evidence="3" id="KW-0285">Flavoprotein</keyword>
<keyword evidence="7" id="KW-0472">Membrane</keyword>
<keyword evidence="7" id="KW-1133">Transmembrane helix</keyword>
<dbReference type="SUPFAM" id="SSF51905">
    <property type="entry name" value="FAD/NAD(P)-binding domain"/>
    <property type="match status" value="1"/>
</dbReference>
<evidence type="ECO:0000256" key="1">
    <source>
        <dbReference type="ARBA" id="ARBA00001974"/>
    </source>
</evidence>
<keyword evidence="6" id="KW-0503">Monooxygenase</keyword>
<dbReference type="AlphaFoldDB" id="A0AAN6D9S8"/>
<keyword evidence="11" id="KW-1185">Reference proteome</keyword>
<evidence type="ECO:0000313" key="10">
    <source>
        <dbReference type="EMBL" id="KAG7766428.1"/>
    </source>
</evidence>
<dbReference type="EMBL" id="JAHLUH010000003">
    <property type="protein sequence ID" value="KAG7729417.1"/>
    <property type="molecule type" value="Genomic_DNA"/>
</dbReference>
<dbReference type="PANTHER" id="PTHR13789:SF318">
    <property type="entry name" value="GERANYLGERANYL DIPHOSPHATE REDUCTASE"/>
    <property type="match status" value="1"/>
</dbReference>
<dbReference type="PRINTS" id="PR00420">
    <property type="entry name" value="RNGMNOXGNASE"/>
</dbReference>
<name>A0AAN6D9S8_9ASCO</name>
<feature type="domain" description="FAD-binding" evidence="8">
    <location>
        <begin position="20"/>
        <end position="345"/>
    </location>
</feature>
<proteinExistence type="inferred from homology"/>
<keyword evidence="5" id="KW-0560">Oxidoreductase</keyword>
<dbReference type="PANTHER" id="PTHR13789">
    <property type="entry name" value="MONOOXYGENASE"/>
    <property type="match status" value="1"/>
</dbReference>
<evidence type="ECO:0000259" key="8">
    <source>
        <dbReference type="Pfam" id="PF01494"/>
    </source>
</evidence>
<evidence type="ECO:0000256" key="2">
    <source>
        <dbReference type="ARBA" id="ARBA00007992"/>
    </source>
</evidence>
<evidence type="ECO:0000256" key="5">
    <source>
        <dbReference type="ARBA" id="ARBA00023002"/>
    </source>
</evidence>
<evidence type="ECO:0000313" key="9">
    <source>
        <dbReference type="EMBL" id="KAG7729417.1"/>
    </source>
</evidence>
<evidence type="ECO:0000313" key="11">
    <source>
        <dbReference type="Proteomes" id="UP000697297"/>
    </source>
</evidence>
<feature type="transmembrane region" description="Helical" evidence="7">
    <location>
        <begin position="21"/>
        <end position="40"/>
    </location>
</feature>
<dbReference type="EMBL" id="JAHLUN010000004">
    <property type="protein sequence ID" value="KAG7766428.1"/>
    <property type="molecule type" value="Genomic_DNA"/>
</dbReference>
<dbReference type="InterPro" id="IPR002938">
    <property type="entry name" value="FAD-bd"/>
</dbReference>
<accession>A0AAN6D9S8</accession>
<organism evidence="9 12">
    <name type="scientific">Ogataea haglerorum</name>
    <dbReference type="NCBI Taxonomy" id="1937702"/>
    <lineage>
        <taxon>Eukaryota</taxon>
        <taxon>Fungi</taxon>
        <taxon>Dikarya</taxon>
        <taxon>Ascomycota</taxon>
        <taxon>Saccharomycotina</taxon>
        <taxon>Pichiomycetes</taxon>
        <taxon>Pichiales</taxon>
        <taxon>Pichiaceae</taxon>
        <taxon>Ogataea</taxon>
    </lineage>
</organism>
<dbReference type="GO" id="GO:0071949">
    <property type="term" value="F:FAD binding"/>
    <property type="evidence" value="ECO:0007669"/>
    <property type="project" value="InterPro"/>
</dbReference>
<dbReference type="InterPro" id="IPR050493">
    <property type="entry name" value="FAD-dep_Monooxygenase_BioMet"/>
</dbReference>
<evidence type="ECO:0000256" key="7">
    <source>
        <dbReference type="SAM" id="Phobius"/>
    </source>
</evidence>
<gene>
    <name evidence="9" type="ORF">KL933_001643</name>
    <name evidence="10" type="ORF">KL946_001616</name>
</gene>
<evidence type="ECO:0000256" key="6">
    <source>
        <dbReference type="ARBA" id="ARBA00023033"/>
    </source>
</evidence>
<keyword evidence="7" id="KW-0812">Transmembrane</keyword>
<reference evidence="9 11" key="1">
    <citation type="journal article" date="2021" name="G3 (Bethesda)">
        <title>Genomic diversity, chromosomal rearrangements, and interspecies hybridization in the ogataea polymorpha species complex.</title>
        <authorList>
            <person name="Hanson S.J."/>
            <person name="Cinneide E.O."/>
            <person name="Salzberg L.I."/>
            <person name="Wolfe K.H."/>
            <person name="McGowan J."/>
            <person name="Fitzpatrick D.A."/>
            <person name="Matlin K."/>
        </authorList>
    </citation>
    <scope>NUCLEOTIDE SEQUENCE</scope>
    <source>
        <strain evidence="10">81-436-3</strain>
        <strain evidence="9">83-405-1</strain>
    </source>
</reference>
<dbReference type="Gene3D" id="3.50.50.60">
    <property type="entry name" value="FAD/NAD(P)-binding domain"/>
    <property type="match status" value="1"/>
</dbReference>
<comment type="similarity">
    <text evidence="2">Belongs to the paxM FAD-dependent monooxygenase family.</text>
</comment>
<evidence type="ECO:0000313" key="12">
    <source>
        <dbReference type="Proteomes" id="UP000738402"/>
    </source>
</evidence>
<evidence type="ECO:0000256" key="3">
    <source>
        <dbReference type="ARBA" id="ARBA00022630"/>
    </source>
</evidence>
<comment type="caution">
    <text evidence="9">The sequence shown here is derived from an EMBL/GenBank/DDBJ whole genome shotgun (WGS) entry which is preliminary data.</text>
</comment>